<organism evidence="1 2">
    <name type="scientific">Mycena rosella</name>
    <name type="common">Pink bonnet</name>
    <name type="synonym">Agaricus rosellus</name>
    <dbReference type="NCBI Taxonomy" id="1033263"/>
    <lineage>
        <taxon>Eukaryota</taxon>
        <taxon>Fungi</taxon>
        <taxon>Dikarya</taxon>
        <taxon>Basidiomycota</taxon>
        <taxon>Agaricomycotina</taxon>
        <taxon>Agaricomycetes</taxon>
        <taxon>Agaricomycetidae</taxon>
        <taxon>Agaricales</taxon>
        <taxon>Marasmiineae</taxon>
        <taxon>Mycenaceae</taxon>
        <taxon>Mycena</taxon>
    </lineage>
</organism>
<dbReference type="SUPFAM" id="SSF52047">
    <property type="entry name" value="RNI-like"/>
    <property type="match status" value="1"/>
</dbReference>
<dbReference type="EMBL" id="JARKIE010000502">
    <property type="protein sequence ID" value="KAJ7631821.1"/>
    <property type="molecule type" value="Genomic_DNA"/>
</dbReference>
<protein>
    <recommendedName>
        <fullName evidence="3">F-box domain-containing protein</fullName>
    </recommendedName>
</protein>
<dbReference type="InterPro" id="IPR032675">
    <property type="entry name" value="LRR_dom_sf"/>
</dbReference>
<evidence type="ECO:0000313" key="2">
    <source>
        <dbReference type="Proteomes" id="UP001221757"/>
    </source>
</evidence>
<sequence>MSISHLSVELLQEIAYMIPSDHSQLRAACKYLNFAIAPLFFASVTLNVHQPRLSLSMSHLEALATGETPWSQFARSLKIERLSPFFRSEHKSNSDSSRWTPRKEEADWTAGTVAYLLGSLPLLEDFQFTFDCPNLNPPFDRLSGLRALSLTFPSGCPTAVMQSMAQIIFRSPNLASIKLSSRYAGDGDESPSCNDLLRGLSPTQPLHLTVLHIDWCRLQLDDATLPHLRSLKYFRFCSNPWATDDQASVERIWDTLRHERIYLSGIHTQYIEEGLLPYLSSYSGIERLTIVSVGGCTESESTRRADQFFECALPRHTQSLVQLSCFAMHEGRWSFGAHNAGVISQLHKLESLRMSVNSVETGYSVKRGGGRGMRKLIKIETDPDDRNTVHLFLELITQLPSVRDAAILPANAERLRNATCGNPIVSHKSSVITQIDAAVREFIAPVPSSAVVLAGHNYYKMHDGSGKYHAQESANLSWPYSYDHLFRNTI</sequence>
<proteinExistence type="predicted"/>
<comment type="caution">
    <text evidence="1">The sequence shown here is derived from an EMBL/GenBank/DDBJ whole genome shotgun (WGS) entry which is preliminary data.</text>
</comment>
<evidence type="ECO:0000313" key="1">
    <source>
        <dbReference type="EMBL" id="KAJ7631821.1"/>
    </source>
</evidence>
<evidence type="ECO:0008006" key="3">
    <source>
        <dbReference type="Google" id="ProtNLM"/>
    </source>
</evidence>
<dbReference type="Proteomes" id="UP001221757">
    <property type="component" value="Unassembled WGS sequence"/>
</dbReference>
<name>A0AAD7BVE6_MYCRO</name>
<dbReference type="AlphaFoldDB" id="A0AAD7BVE6"/>
<keyword evidence="2" id="KW-1185">Reference proteome</keyword>
<accession>A0AAD7BVE6</accession>
<gene>
    <name evidence="1" type="ORF">B0H17DRAFT_1108527</name>
</gene>
<dbReference type="Gene3D" id="3.80.10.10">
    <property type="entry name" value="Ribonuclease Inhibitor"/>
    <property type="match status" value="1"/>
</dbReference>
<reference evidence="1" key="1">
    <citation type="submission" date="2023-03" db="EMBL/GenBank/DDBJ databases">
        <title>Massive genome expansion in bonnet fungi (Mycena s.s.) driven by repeated elements and novel gene families across ecological guilds.</title>
        <authorList>
            <consortium name="Lawrence Berkeley National Laboratory"/>
            <person name="Harder C.B."/>
            <person name="Miyauchi S."/>
            <person name="Viragh M."/>
            <person name="Kuo A."/>
            <person name="Thoen E."/>
            <person name="Andreopoulos B."/>
            <person name="Lu D."/>
            <person name="Skrede I."/>
            <person name="Drula E."/>
            <person name="Henrissat B."/>
            <person name="Morin E."/>
            <person name="Kohler A."/>
            <person name="Barry K."/>
            <person name="LaButti K."/>
            <person name="Morin E."/>
            <person name="Salamov A."/>
            <person name="Lipzen A."/>
            <person name="Mereny Z."/>
            <person name="Hegedus B."/>
            <person name="Baldrian P."/>
            <person name="Stursova M."/>
            <person name="Weitz H."/>
            <person name="Taylor A."/>
            <person name="Grigoriev I.V."/>
            <person name="Nagy L.G."/>
            <person name="Martin F."/>
            <person name="Kauserud H."/>
        </authorList>
    </citation>
    <scope>NUCLEOTIDE SEQUENCE</scope>
    <source>
        <strain evidence="1">CBHHK067</strain>
    </source>
</reference>